<dbReference type="Pfam" id="PF01619">
    <property type="entry name" value="Pro_dh"/>
    <property type="match status" value="1"/>
</dbReference>
<evidence type="ECO:0000256" key="9">
    <source>
        <dbReference type="PIRSR" id="PIRSR000196-2"/>
    </source>
</evidence>
<reference evidence="11 12" key="1">
    <citation type="submission" date="2019-07" db="EMBL/GenBank/DDBJ databases">
        <title>The draft genome sequence of Aquimarina algiphila M91.</title>
        <authorList>
            <person name="Meng X."/>
        </authorList>
    </citation>
    <scope>NUCLEOTIDE SEQUENCE [LARGE SCALE GENOMIC DNA]</scope>
    <source>
        <strain evidence="11 12">M91</strain>
    </source>
</reference>
<evidence type="ECO:0000256" key="6">
    <source>
        <dbReference type="ARBA" id="ARBA00023002"/>
    </source>
</evidence>
<evidence type="ECO:0000256" key="7">
    <source>
        <dbReference type="ARBA" id="ARBA00023062"/>
    </source>
</evidence>
<keyword evidence="5 9" id="KW-0274">FAD</keyword>
<name>A0A554VJC0_9FLAO</name>
<feature type="binding site" evidence="9">
    <location>
        <begin position="233"/>
        <end position="234"/>
    </location>
    <ligand>
        <name>FAD</name>
        <dbReference type="ChEBI" id="CHEBI:57692"/>
    </ligand>
</feature>
<evidence type="ECO:0000256" key="2">
    <source>
        <dbReference type="ARBA" id="ARBA00012695"/>
    </source>
</evidence>
<dbReference type="Gene3D" id="3.20.20.220">
    <property type="match status" value="1"/>
</dbReference>
<keyword evidence="6" id="KW-0560">Oxidoreductase</keyword>
<evidence type="ECO:0000256" key="3">
    <source>
        <dbReference type="ARBA" id="ARBA00022630"/>
    </source>
</evidence>
<dbReference type="GO" id="GO:0000166">
    <property type="term" value="F:nucleotide binding"/>
    <property type="evidence" value="ECO:0007669"/>
    <property type="project" value="UniProtKB-KW"/>
</dbReference>
<comment type="caution">
    <text evidence="11">The sequence shown here is derived from an EMBL/GenBank/DDBJ whole genome shotgun (WGS) entry which is preliminary data.</text>
</comment>
<accession>A0A554VJC0</accession>
<evidence type="ECO:0000313" key="11">
    <source>
        <dbReference type="EMBL" id="TSE08008.1"/>
    </source>
</evidence>
<dbReference type="AlphaFoldDB" id="A0A554VJC0"/>
<evidence type="ECO:0000256" key="1">
    <source>
        <dbReference type="ARBA" id="ARBA00004739"/>
    </source>
</evidence>
<feature type="binding site" evidence="9">
    <location>
        <begin position="194"/>
        <end position="196"/>
    </location>
    <ligand>
        <name>FAD</name>
        <dbReference type="ChEBI" id="CHEBI:57692"/>
    </ligand>
</feature>
<feature type="binding site" evidence="9">
    <location>
        <position position="170"/>
    </location>
    <ligand>
        <name>FAD</name>
        <dbReference type="ChEBI" id="CHEBI:57692"/>
    </ligand>
</feature>
<comment type="cofactor">
    <cofactor evidence="9">
        <name>FAD</name>
        <dbReference type="ChEBI" id="CHEBI:57692"/>
    </cofactor>
    <text evidence="9">Binds 1 FAD per subunit.</text>
</comment>
<comment type="pathway">
    <text evidence="1">Amino-acid degradation; L-proline degradation into L-glutamate; L-glutamate from L-proline: step 1/2.</text>
</comment>
<dbReference type="GO" id="GO:0010133">
    <property type="term" value="P:L-proline catabolic process to L-glutamate"/>
    <property type="evidence" value="ECO:0007669"/>
    <property type="project" value="UniProtKB-UniPathway"/>
</dbReference>
<dbReference type="OrthoDB" id="9773461at2"/>
<dbReference type="InterPro" id="IPR002872">
    <property type="entry name" value="Proline_DH_dom"/>
</dbReference>
<dbReference type="PANTHER" id="PTHR13914">
    <property type="entry name" value="PROLINE OXIDASE"/>
    <property type="match status" value="1"/>
</dbReference>
<dbReference type="PIRSF" id="PIRSF000196">
    <property type="entry name" value="Pro_dehydrog"/>
    <property type="match status" value="1"/>
</dbReference>
<organism evidence="11 12">
    <name type="scientific">Aquimarina algiphila</name>
    <dbReference type="NCBI Taxonomy" id="2047982"/>
    <lineage>
        <taxon>Bacteria</taxon>
        <taxon>Pseudomonadati</taxon>
        <taxon>Bacteroidota</taxon>
        <taxon>Flavobacteriia</taxon>
        <taxon>Flavobacteriales</taxon>
        <taxon>Flavobacteriaceae</taxon>
        <taxon>Aquimarina</taxon>
    </lineage>
</organism>
<evidence type="ECO:0000256" key="4">
    <source>
        <dbReference type="ARBA" id="ARBA00022741"/>
    </source>
</evidence>
<dbReference type="GO" id="GO:0004657">
    <property type="term" value="F:proline dehydrogenase activity"/>
    <property type="evidence" value="ECO:0007669"/>
    <property type="project" value="UniProtKB-EC"/>
</dbReference>
<keyword evidence="12" id="KW-1185">Reference proteome</keyword>
<protein>
    <recommendedName>
        <fullName evidence="2">proline dehydrogenase</fullName>
        <ecNumber evidence="2">1.5.5.2</ecNumber>
    </recommendedName>
</protein>
<evidence type="ECO:0000313" key="12">
    <source>
        <dbReference type="Proteomes" id="UP000318833"/>
    </source>
</evidence>
<feature type="domain" description="Proline dehydrogenase" evidence="10">
    <location>
        <begin position="56"/>
        <end position="299"/>
    </location>
</feature>
<keyword evidence="7" id="KW-0642">Proline metabolism</keyword>
<dbReference type="SUPFAM" id="SSF51730">
    <property type="entry name" value="FAD-linked oxidoreductase"/>
    <property type="match status" value="1"/>
</dbReference>
<keyword evidence="3" id="KW-0285">Flavoprotein</keyword>
<evidence type="ECO:0000256" key="5">
    <source>
        <dbReference type="ARBA" id="ARBA00022827"/>
    </source>
</evidence>
<comment type="catalytic activity">
    <reaction evidence="8">
        <text>L-proline + a quinone = (S)-1-pyrroline-5-carboxylate + a quinol + H(+)</text>
        <dbReference type="Rhea" id="RHEA:23784"/>
        <dbReference type="ChEBI" id="CHEBI:15378"/>
        <dbReference type="ChEBI" id="CHEBI:17388"/>
        <dbReference type="ChEBI" id="CHEBI:24646"/>
        <dbReference type="ChEBI" id="CHEBI:60039"/>
        <dbReference type="ChEBI" id="CHEBI:132124"/>
        <dbReference type="EC" id="1.5.5.2"/>
    </reaction>
</comment>
<gene>
    <name evidence="11" type="ORF">FOF46_13995</name>
</gene>
<keyword evidence="4 9" id="KW-0547">Nucleotide-binding</keyword>
<dbReference type="EMBL" id="VLNR01000027">
    <property type="protein sequence ID" value="TSE08008.1"/>
    <property type="molecule type" value="Genomic_DNA"/>
</dbReference>
<dbReference type="Proteomes" id="UP000318833">
    <property type="component" value="Unassembled WGS sequence"/>
</dbReference>
<evidence type="ECO:0000256" key="8">
    <source>
        <dbReference type="ARBA" id="ARBA00048779"/>
    </source>
</evidence>
<dbReference type="InterPro" id="IPR008219">
    <property type="entry name" value="PRODH_bac_arc"/>
</dbReference>
<sequence>MEQELLLMGANALRKAAVNEEAKDFILSNEALFKTIKKAANRYIGGETLEETILKVKHQNKNKFKCSIEFMGENTLTEKEANDATSEFIRIVHEIKNQNLNSTVSLDLSHIGLAISNDLCLNNLISICKEASKNNIEVIISAEGIDRTDAVLNTYKTISKTYKNTSITLQAYLHRTKDDFKDLIQEEGRIRMVKGAFETPAHLSIPRGKELDERYLYFVDQLLSQNHKCSIATHHSKIQQEVLKLIQKYKISKDIYEFESLFGIQTEQLTLLKEQGYPTKLYFVYGKEWYLYLCNRIAEYPMNLFRALNDIVEPISE</sequence>
<dbReference type="InterPro" id="IPR015659">
    <property type="entry name" value="Proline_oxidase"/>
</dbReference>
<dbReference type="PANTHER" id="PTHR13914:SF0">
    <property type="entry name" value="PROLINE DEHYDROGENASE 1, MITOCHONDRIAL"/>
    <property type="match status" value="1"/>
</dbReference>
<proteinExistence type="predicted"/>
<dbReference type="EC" id="1.5.5.2" evidence="2"/>
<dbReference type="InterPro" id="IPR029041">
    <property type="entry name" value="FAD-linked_oxidoreductase-like"/>
</dbReference>
<evidence type="ECO:0000259" key="10">
    <source>
        <dbReference type="Pfam" id="PF01619"/>
    </source>
</evidence>
<dbReference type="UniPathway" id="UPA00261">
    <property type="reaction ID" value="UER00373"/>
</dbReference>
<dbReference type="RefSeq" id="WP_143916866.1">
    <property type="nucleotide sequence ID" value="NZ_CANMIK010000017.1"/>
</dbReference>